<protein>
    <submittedName>
        <fullName evidence="3">Succinate-semialdehyde dehydrogenase/glutarate-semialdehyde dehydrogenase</fullName>
    </submittedName>
</protein>
<dbReference type="AlphaFoldDB" id="A0A2P8E992"/>
<dbReference type="InterPro" id="IPR016163">
    <property type="entry name" value="Ald_DH_C"/>
</dbReference>
<dbReference type="InterPro" id="IPR016160">
    <property type="entry name" value="Ald_DH_CS_CYS"/>
</dbReference>
<evidence type="ECO:0000259" key="2">
    <source>
        <dbReference type="Pfam" id="PF00171"/>
    </source>
</evidence>
<dbReference type="SUPFAM" id="SSF53720">
    <property type="entry name" value="ALDH-like"/>
    <property type="match status" value="1"/>
</dbReference>
<keyword evidence="4" id="KW-1185">Reference proteome</keyword>
<dbReference type="PANTHER" id="PTHR43353">
    <property type="entry name" value="SUCCINATE-SEMIALDEHYDE DEHYDROGENASE, MITOCHONDRIAL"/>
    <property type="match status" value="1"/>
</dbReference>
<comment type="caution">
    <text evidence="3">The sequence shown here is derived from an EMBL/GenBank/DDBJ whole genome shotgun (WGS) entry which is preliminary data.</text>
</comment>
<organism evidence="3 4">
    <name type="scientific">Haloactinopolyspora alba</name>
    <dbReference type="NCBI Taxonomy" id="648780"/>
    <lineage>
        <taxon>Bacteria</taxon>
        <taxon>Bacillati</taxon>
        <taxon>Actinomycetota</taxon>
        <taxon>Actinomycetes</taxon>
        <taxon>Jiangellales</taxon>
        <taxon>Jiangellaceae</taxon>
        <taxon>Haloactinopolyspora</taxon>
    </lineage>
</organism>
<proteinExistence type="predicted"/>
<dbReference type="InterPro" id="IPR015590">
    <property type="entry name" value="Aldehyde_DH_dom"/>
</dbReference>
<feature type="domain" description="Aldehyde dehydrogenase" evidence="2">
    <location>
        <begin position="35"/>
        <end position="486"/>
    </location>
</feature>
<dbReference type="InterPro" id="IPR016162">
    <property type="entry name" value="Ald_DH_N"/>
</dbReference>
<dbReference type="Proteomes" id="UP000243528">
    <property type="component" value="Unassembled WGS sequence"/>
</dbReference>
<name>A0A2P8E992_9ACTN</name>
<dbReference type="GO" id="GO:0009450">
    <property type="term" value="P:gamma-aminobutyric acid catabolic process"/>
    <property type="evidence" value="ECO:0007669"/>
    <property type="project" value="TreeGrafter"/>
</dbReference>
<sequence length="494" mass="50868">MNSAANTMEQLVASVLAAPTAVRIDGEPRSAGLARSELIAPADGAVWTDVAVGGTAEATEAVAAAARTLPRWSAYEPARRGEALRAVADDLDAAAGQQAWPGLITRETGKRLAESKAELGLSAVYFRVFADLIEKQESVRFDAVPGHSHVVEAGPAGVVAVLTPWNFPVSIPARKIAPALAAGCSVTFKPSELAPMSSMVLAALIDRHVPGGVVDTVLGDPADVVDPWLEHPDVRAVSFTGSTRVGRLVAAGAAANFQRTVLELGGCAPFVVLADADPEAAARTLMVAKYRNNGQSCIAANQILVARPVADAFVEAFAAASRELTVGDPLDETTGLGPMAPAGDPARLRNLVQAAVADGARVVVDSADLPPAGHFAAPTVLTDVSPDSAVFRDEIFGPVAAIRTFDDVDEALAHHHDTGYGLAGYVCGTDLDAARAVGRRLRAGIVGVNTGTPNYPGAPFGGTGLSGLGYEGGRQGLEEFQAFRTIAMGPGRLA</sequence>
<dbReference type="Gene3D" id="3.40.605.10">
    <property type="entry name" value="Aldehyde Dehydrogenase, Chain A, domain 1"/>
    <property type="match status" value="1"/>
</dbReference>
<evidence type="ECO:0000313" key="4">
    <source>
        <dbReference type="Proteomes" id="UP000243528"/>
    </source>
</evidence>
<dbReference type="EMBL" id="PYGE01000003">
    <property type="protein sequence ID" value="PSL06046.1"/>
    <property type="molecule type" value="Genomic_DNA"/>
</dbReference>
<evidence type="ECO:0000313" key="3">
    <source>
        <dbReference type="EMBL" id="PSL06046.1"/>
    </source>
</evidence>
<dbReference type="GO" id="GO:0004777">
    <property type="term" value="F:succinate-semialdehyde dehydrogenase (NAD+) activity"/>
    <property type="evidence" value="ECO:0007669"/>
    <property type="project" value="TreeGrafter"/>
</dbReference>
<dbReference type="PANTHER" id="PTHR43353:SF5">
    <property type="entry name" value="SUCCINATE-SEMIALDEHYDE DEHYDROGENASE, MITOCHONDRIAL"/>
    <property type="match status" value="1"/>
</dbReference>
<dbReference type="InterPro" id="IPR050740">
    <property type="entry name" value="Aldehyde_DH_Superfamily"/>
</dbReference>
<dbReference type="PROSITE" id="PS00070">
    <property type="entry name" value="ALDEHYDE_DEHYDR_CYS"/>
    <property type="match status" value="1"/>
</dbReference>
<dbReference type="Pfam" id="PF00171">
    <property type="entry name" value="Aldedh"/>
    <property type="match status" value="1"/>
</dbReference>
<dbReference type="RefSeq" id="WP_129710923.1">
    <property type="nucleotide sequence ID" value="NZ_ML142901.1"/>
</dbReference>
<dbReference type="InterPro" id="IPR016161">
    <property type="entry name" value="Ald_DH/histidinol_DH"/>
</dbReference>
<dbReference type="OrthoDB" id="6882680at2"/>
<dbReference type="Gene3D" id="3.40.309.10">
    <property type="entry name" value="Aldehyde Dehydrogenase, Chain A, domain 2"/>
    <property type="match status" value="1"/>
</dbReference>
<evidence type="ECO:0000256" key="1">
    <source>
        <dbReference type="ARBA" id="ARBA00023002"/>
    </source>
</evidence>
<keyword evidence="1" id="KW-0560">Oxidoreductase</keyword>
<gene>
    <name evidence="3" type="ORF">CLV30_103201</name>
</gene>
<accession>A0A2P8E992</accession>
<reference evidence="3 4" key="1">
    <citation type="submission" date="2018-03" db="EMBL/GenBank/DDBJ databases">
        <title>Genomic Encyclopedia of Archaeal and Bacterial Type Strains, Phase II (KMG-II): from individual species to whole genera.</title>
        <authorList>
            <person name="Goeker M."/>
        </authorList>
    </citation>
    <scope>NUCLEOTIDE SEQUENCE [LARGE SCALE GENOMIC DNA]</scope>
    <source>
        <strain evidence="3 4">DSM 45211</strain>
    </source>
</reference>